<gene>
    <name evidence="10" type="ORF">RM532_05160</name>
</gene>
<comment type="function">
    <text evidence="7">Required for disulfide bond formation in some periplasmic proteins. Acts by transferring its disulfide bond to other proteins and is reduced in the process.</text>
</comment>
<dbReference type="InterPro" id="IPR012336">
    <property type="entry name" value="Thioredoxin-like_fold"/>
</dbReference>
<dbReference type="SUPFAM" id="SSF52833">
    <property type="entry name" value="Thioredoxin-like"/>
    <property type="match status" value="1"/>
</dbReference>
<sequence length="226" mass="24909">MPVHAGDLSDPDFRAEVASRFPGVAAADISPTPMPGMWQISQSGVVGYISADGRYLFDGDMIDLQEEVNLAEAERRDWRLEKIGTVAEQDMILYEPRQAQHTLTVFTDVACRHCRRLHEGMDRLLAAGIRVRYLFYPLSGPDSNAFKRAQAVWCATDRKQALTRAFRGERTGGDAGCDNPVADQYRLAAKTMNLRGTPTLVTEDGRVLAAGLPIAAIIREVTGRDS</sequence>
<dbReference type="InterPro" id="IPR051470">
    <property type="entry name" value="Thiol:disulfide_interchange"/>
</dbReference>
<dbReference type="CDD" id="cd03020">
    <property type="entry name" value="DsbA_DsbC_DsbG"/>
    <property type="match status" value="1"/>
</dbReference>
<dbReference type="InterPro" id="IPR033954">
    <property type="entry name" value="DiS-bond_Isoase_DsbC/G"/>
</dbReference>
<dbReference type="PANTHER" id="PTHR35272">
    <property type="entry name" value="THIOL:DISULFIDE INTERCHANGE PROTEIN DSBC-RELATED"/>
    <property type="match status" value="1"/>
</dbReference>
<keyword evidence="4 7" id="KW-0574">Periplasm</keyword>
<dbReference type="Pfam" id="PF13098">
    <property type="entry name" value="Thioredoxin_2"/>
    <property type="match status" value="1"/>
</dbReference>
<evidence type="ECO:0000256" key="3">
    <source>
        <dbReference type="ARBA" id="ARBA00022729"/>
    </source>
</evidence>
<comment type="similarity">
    <text evidence="2 7">Belongs to the thioredoxin family. DsbC subfamily.</text>
</comment>
<organism evidence="10 11">
    <name type="scientific">Spectribacter hydrogenoxidans</name>
    <dbReference type="NCBI Taxonomy" id="3075608"/>
    <lineage>
        <taxon>Bacteria</taxon>
        <taxon>Pseudomonadati</taxon>
        <taxon>Pseudomonadota</taxon>
        <taxon>Gammaproteobacteria</taxon>
        <taxon>Salinisphaerales</taxon>
        <taxon>Salinisphaeraceae</taxon>
        <taxon>Spectribacter</taxon>
    </lineage>
</organism>
<name>A0ABU3BZ01_9GAMM</name>
<evidence type="ECO:0000256" key="1">
    <source>
        <dbReference type="ARBA" id="ARBA00004418"/>
    </source>
</evidence>
<dbReference type="Proteomes" id="UP001251857">
    <property type="component" value="Unassembled WGS sequence"/>
</dbReference>
<dbReference type="SUPFAM" id="SSF54423">
    <property type="entry name" value="DsbC/DsbG N-terminal domain-like"/>
    <property type="match status" value="1"/>
</dbReference>
<evidence type="ECO:0000256" key="5">
    <source>
        <dbReference type="ARBA" id="ARBA00023157"/>
    </source>
</evidence>
<feature type="domain" description="Disulphide bond isomerase DsbC/G N-terminal" evidence="8">
    <location>
        <begin position="9"/>
        <end position="72"/>
    </location>
</feature>
<evidence type="ECO:0000313" key="11">
    <source>
        <dbReference type="Proteomes" id="UP001251857"/>
    </source>
</evidence>
<dbReference type="Gene3D" id="3.40.30.10">
    <property type="entry name" value="Glutaredoxin"/>
    <property type="match status" value="1"/>
</dbReference>
<evidence type="ECO:0000256" key="6">
    <source>
        <dbReference type="ARBA" id="ARBA00023284"/>
    </source>
</evidence>
<dbReference type="InterPro" id="IPR009094">
    <property type="entry name" value="DiS-bond_isomerase_DsbC/G_N_sf"/>
</dbReference>
<evidence type="ECO:0000256" key="2">
    <source>
        <dbReference type="ARBA" id="ARBA00009813"/>
    </source>
</evidence>
<evidence type="ECO:0000259" key="8">
    <source>
        <dbReference type="Pfam" id="PF10411"/>
    </source>
</evidence>
<keyword evidence="11" id="KW-1185">Reference proteome</keyword>
<dbReference type="InterPro" id="IPR036249">
    <property type="entry name" value="Thioredoxin-like_sf"/>
</dbReference>
<keyword evidence="6 7" id="KW-0676">Redox-active center</keyword>
<feature type="domain" description="Thioredoxin-like fold" evidence="9">
    <location>
        <begin position="98"/>
        <end position="207"/>
    </location>
</feature>
<keyword evidence="3 7" id="KW-0732">Signal</keyword>
<comment type="caution">
    <text evidence="10">The sequence shown here is derived from an EMBL/GenBank/DDBJ whole genome shotgun (WGS) entry which is preliminary data.</text>
</comment>
<dbReference type="RefSeq" id="WP_311652100.1">
    <property type="nucleotide sequence ID" value="NZ_JAVRIB010000004.1"/>
</dbReference>
<protein>
    <recommendedName>
        <fullName evidence="7">Thiol:disulfide interchange protein</fullName>
    </recommendedName>
</protein>
<evidence type="ECO:0000313" key="10">
    <source>
        <dbReference type="EMBL" id="MDT0634341.1"/>
    </source>
</evidence>
<dbReference type="PANTHER" id="PTHR35272:SF3">
    <property type="entry name" value="THIOL:DISULFIDE INTERCHANGE PROTEIN DSBC"/>
    <property type="match status" value="1"/>
</dbReference>
<reference evidence="10 11" key="1">
    <citation type="submission" date="2023-09" db="EMBL/GenBank/DDBJ databases">
        <authorList>
            <person name="Rey-Velasco X."/>
        </authorList>
    </citation>
    <scope>NUCLEOTIDE SEQUENCE [LARGE SCALE GENOMIC DNA]</scope>
    <source>
        <strain evidence="10 11">W335</strain>
    </source>
</reference>
<evidence type="ECO:0000256" key="4">
    <source>
        <dbReference type="ARBA" id="ARBA00022764"/>
    </source>
</evidence>
<keyword evidence="5" id="KW-1015">Disulfide bond</keyword>
<comment type="subcellular location">
    <subcellularLocation>
        <location evidence="1 7">Periplasm</location>
    </subcellularLocation>
</comment>
<evidence type="ECO:0000259" key="9">
    <source>
        <dbReference type="Pfam" id="PF13098"/>
    </source>
</evidence>
<evidence type="ECO:0000256" key="7">
    <source>
        <dbReference type="RuleBase" id="RU364038"/>
    </source>
</evidence>
<dbReference type="Gene3D" id="3.10.450.70">
    <property type="entry name" value="Disulphide bond isomerase, DsbC/G, N-terminal"/>
    <property type="match status" value="1"/>
</dbReference>
<dbReference type="InterPro" id="IPR018950">
    <property type="entry name" value="DiS-bond_isomerase_DsbC/G_N"/>
</dbReference>
<proteinExistence type="inferred from homology"/>
<dbReference type="Pfam" id="PF10411">
    <property type="entry name" value="DsbC_N"/>
    <property type="match status" value="1"/>
</dbReference>
<accession>A0ABU3BZ01</accession>
<dbReference type="EMBL" id="JAVRIB010000004">
    <property type="protein sequence ID" value="MDT0634341.1"/>
    <property type="molecule type" value="Genomic_DNA"/>
</dbReference>